<dbReference type="EMBL" id="BNJK01000001">
    <property type="protein sequence ID" value="GHO93274.1"/>
    <property type="molecule type" value="Genomic_DNA"/>
</dbReference>
<evidence type="ECO:0000256" key="2">
    <source>
        <dbReference type="ARBA" id="ARBA00022801"/>
    </source>
</evidence>
<dbReference type="PROSITE" id="PS51782">
    <property type="entry name" value="LYSM"/>
    <property type="match status" value="1"/>
</dbReference>
<dbReference type="InterPro" id="IPR018392">
    <property type="entry name" value="LysM"/>
</dbReference>
<name>A0A8J3IKR8_9CHLR</name>
<dbReference type="CDD" id="cd00118">
    <property type="entry name" value="LysM"/>
    <property type="match status" value="1"/>
</dbReference>
<evidence type="ECO:0000259" key="3">
    <source>
        <dbReference type="PROSITE" id="PS50911"/>
    </source>
</evidence>
<evidence type="ECO:0000313" key="5">
    <source>
        <dbReference type="EMBL" id="GHO93274.1"/>
    </source>
</evidence>
<dbReference type="InterPro" id="IPR036779">
    <property type="entry name" value="LysM_dom_sf"/>
</dbReference>
<evidence type="ECO:0000313" key="6">
    <source>
        <dbReference type="Proteomes" id="UP000597444"/>
    </source>
</evidence>
<dbReference type="Gene3D" id="3.10.350.10">
    <property type="entry name" value="LysM domain"/>
    <property type="match status" value="1"/>
</dbReference>
<dbReference type="Proteomes" id="UP000597444">
    <property type="component" value="Unassembled WGS sequence"/>
</dbReference>
<dbReference type="SMART" id="SM00257">
    <property type="entry name" value="LysM"/>
    <property type="match status" value="1"/>
</dbReference>
<dbReference type="InterPro" id="IPR038765">
    <property type="entry name" value="Papain-like_cys_pep_sf"/>
</dbReference>
<evidence type="ECO:0008006" key="7">
    <source>
        <dbReference type="Google" id="ProtNLM"/>
    </source>
</evidence>
<organism evidence="5 6">
    <name type="scientific">Reticulibacter mediterranei</name>
    <dbReference type="NCBI Taxonomy" id="2778369"/>
    <lineage>
        <taxon>Bacteria</taxon>
        <taxon>Bacillati</taxon>
        <taxon>Chloroflexota</taxon>
        <taxon>Ktedonobacteria</taxon>
        <taxon>Ktedonobacterales</taxon>
        <taxon>Reticulibacteraceae</taxon>
        <taxon>Reticulibacter</taxon>
    </lineage>
</organism>
<protein>
    <recommendedName>
        <fullName evidence="7">CHAP domain-containing protein</fullName>
    </recommendedName>
</protein>
<keyword evidence="2" id="KW-0378">Hydrolase</keyword>
<evidence type="ECO:0000259" key="4">
    <source>
        <dbReference type="PROSITE" id="PS51782"/>
    </source>
</evidence>
<gene>
    <name evidence="5" type="ORF">KSF_033220</name>
</gene>
<dbReference type="Pfam" id="PF01476">
    <property type="entry name" value="LysM"/>
    <property type="match status" value="1"/>
</dbReference>
<dbReference type="GO" id="GO:0016787">
    <property type="term" value="F:hydrolase activity"/>
    <property type="evidence" value="ECO:0007669"/>
    <property type="project" value="UniProtKB-KW"/>
</dbReference>
<dbReference type="SUPFAM" id="SSF54001">
    <property type="entry name" value="Cysteine proteinases"/>
    <property type="match status" value="1"/>
</dbReference>
<sequence>MYLNAQTRRYFSGRRLVSIIGAHLVVMAILAGALLSSAFGSDLLGAFAQSPCSGGDQMYQVAGGDTLGAIASRYNTSWQSLASYNKLANANVLYINQHICIPGKSTSNGGKQVNSNITLSAKSGTGNFFPYAQCTWFANQRYHELTGKYVPWTTNANAWQWVSRAYQYGWKVSSKPSVGSIIVLQPWTQGAYGLGHVGVVEQVKDNGGVVASNMNWGGNGSAVTRATFRAGPGVSFVSV</sequence>
<proteinExistence type="predicted"/>
<dbReference type="InterPro" id="IPR007921">
    <property type="entry name" value="CHAP_dom"/>
</dbReference>
<feature type="domain" description="Peptidase C51" evidence="3">
    <location>
        <begin position="109"/>
        <end position="238"/>
    </location>
</feature>
<evidence type="ECO:0000256" key="1">
    <source>
        <dbReference type="ARBA" id="ARBA00022729"/>
    </source>
</evidence>
<keyword evidence="6" id="KW-1185">Reference proteome</keyword>
<dbReference type="PROSITE" id="PS50911">
    <property type="entry name" value="CHAP"/>
    <property type="match status" value="1"/>
</dbReference>
<dbReference type="Gene3D" id="3.90.1720.10">
    <property type="entry name" value="endopeptidase domain like (from Nostoc punctiforme)"/>
    <property type="match status" value="1"/>
</dbReference>
<dbReference type="AlphaFoldDB" id="A0A8J3IKR8"/>
<comment type="caution">
    <text evidence="5">The sequence shown here is derived from an EMBL/GenBank/DDBJ whole genome shotgun (WGS) entry which is preliminary data.</text>
</comment>
<feature type="domain" description="LysM" evidence="4">
    <location>
        <begin position="57"/>
        <end position="101"/>
    </location>
</feature>
<dbReference type="RefSeq" id="WP_220204065.1">
    <property type="nucleotide sequence ID" value="NZ_BNJK01000001.1"/>
</dbReference>
<dbReference type="Pfam" id="PF05257">
    <property type="entry name" value="CHAP"/>
    <property type="match status" value="1"/>
</dbReference>
<dbReference type="SUPFAM" id="SSF54106">
    <property type="entry name" value="LysM domain"/>
    <property type="match status" value="1"/>
</dbReference>
<keyword evidence="1" id="KW-0732">Signal</keyword>
<accession>A0A8J3IKR8</accession>
<reference evidence="5" key="1">
    <citation type="submission" date="2020-10" db="EMBL/GenBank/DDBJ databases">
        <title>Taxonomic study of unclassified bacteria belonging to the class Ktedonobacteria.</title>
        <authorList>
            <person name="Yabe S."/>
            <person name="Wang C.M."/>
            <person name="Zheng Y."/>
            <person name="Sakai Y."/>
            <person name="Cavaletti L."/>
            <person name="Monciardini P."/>
            <person name="Donadio S."/>
        </authorList>
    </citation>
    <scope>NUCLEOTIDE SEQUENCE</scope>
    <source>
        <strain evidence="5">ID150040</strain>
    </source>
</reference>